<keyword evidence="8" id="KW-1185">Reference proteome</keyword>
<accession>A0A498KG86</accession>
<dbReference type="Gene3D" id="1.20.200.10">
    <property type="entry name" value="Fumarase/aspartase (Central domain)"/>
    <property type="match status" value="2"/>
</dbReference>
<comment type="caution">
    <text evidence="7">The sequence shown here is derived from an EMBL/GenBank/DDBJ whole genome shotgun (WGS) entry which is preliminary data.</text>
</comment>
<comment type="subcellular location">
    <subcellularLocation>
        <location evidence="2">Cytoplasm</location>
    </subcellularLocation>
</comment>
<dbReference type="InterPro" id="IPR008948">
    <property type="entry name" value="L-Aspartase-like"/>
</dbReference>
<evidence type="ECO:0000256" key="3">
    <source>
        <dbReference type="ARBA" id="ARBA00011881"/>
    </source>
</evidence>
<evidence type="ECO:0000313" key="8">
    <source>
        <dbReference type="Proteomes" id="UP000290289"/>
    </source>
</evidence>
<gene>
    <name evidence="7" type="ORF">DVH24_038886</name>
</gene>
<comment type="catalytic activity">
    <reaction evidence="6">
        <text>L-phenylalanine = (E)-cinnamate + NH4(+)</text>
        <dbReference type="Rhea" id="RHEA:21384"/>
        <dbReference type="ChEBI" id="CHEBI:15669"/>
        <dbReference type="ChEBI" id="CHEBI:28938"/>
        <dbReference type="ChEBI" id="CHEBI:58095"/>
        <dbReference type="EC" id="4.3.1.24"/>
    </reaction>
</comment>
<dbReference type="InterPro" id="IPR001106">
    <property type="entry name" value="Aromatic_Lyase"/>
</dbReference>
<comment type="subunit">
    <text evidence="3">Homotetramer.</text>
</comment>
<dbReference type="GO" id="GO:0006559">
    <property type="term" value="P:L-phenylalanine catabolic process"/>
    <property type="evidence" value="ECO:0007669"/>
    <property type="project" value="UniProtKB-KW"/>
</dbReference>
<dbReference type="EC" id="4.3.1.24" evidence="4"/>
<proteinExistence type="predicted"/>
<dbReference type="GO" id="GO:0005737">
    <property type="term" value="C:cytoplasm"/>
    <property type="evidence" value="ECO:0007669"/>
    <property type="project" value="UniProtKB-SubCell"/>
</dbReference>
<dbReference type="GO" id="GO:0045548">
    <property type="term" value="F:phenylalanine ammonia-lyase activity"/>
    <property type="evidence" value="ECO:0007669"/>
    <property type="project" value="UniProtKB-EC"/>
</dbReference>
<sequence>MAAYCSELQYLANPETTHVQSAEQHNQDVNSLGLISARKTAETVEVLKLMASNYLVALCQAIDLRHLEENMRNSVKLAVSNVAKRVLMVGGVGDLHPSRFCEKDLLKVINDEPVFAYIDDPCGEHSVIVHKLKLVLVNHALANNNDMTNPSASIFLKIVLPKEVEETRFAFETGYPALETGSRTTGPILCIKKIRSPGEDCDKVFSTICSGTLIDPLLHYLNEWDGSPLPKC</sequence>
<evidence type="ECO:0000256" key="5">
    <source>
        <dbReference type="ARBA" id="ARBA00023232"/>
    </source>
</evidence>
<protein>
    <recommendedName>
        <fullName evidence="4">phenylalanine ammonia-lyase</fullName>
        <ecNumber evidence="4">4.3.1.24</ecNumber>
    </recommendedName>
</protein>
<organism evidence="7 8">
    <name type="scientific">Malus domestica</name>
    <name type="common">Apple</name>
    <name type="synonym">Pyrus malus</name>
    <dbReference type="NCBI Taxonomy" id="3750"/>
    <lineage>
        <taxon>Eukaryota</taxon>
        <taxon>Viridiplantae</taxon>
        <taxon>Streptophyta</taxon>
        <taxon>Embryophyta</taxon>
        <taxon>Tracheophyta</taxon>
        <taxon>Spermatophyta</taxon>
        <taxon>Magnoliopsida</taxon>
        <taxon>eudicotyledons</taxon>
        <taxon>Gunneridae</taxon>
        <taxon>Pentapetalae</taxon>
        <taxon>rosids</taxon>
        <taxon>fabids</taxon>
        <taxon>Rosales</taxon>
        <taxon>Rosaceae</taxon>
        <taxon>Amygdaloideae</taxon>
        <taxon>Maleae</taxon>
        <taxon>Malus</taxon>
    </lineage>
</organism>
<evidence type="ECO:0000256" key="1">
    <source>
        <dbReference type="ARBA" id="ARBA00002235"/>
    </source>
</evidence>
<dbReference type="EMBL" id="RDQH01000329">
    <property type="protein sequence ID" value="RXI04612.1"/>
    <property type="molecule type" value="Genomic_DNA"/>
</dbReference>
<dbReference type="Pfam" id="PF00221">
    <property type="entry name" value="Lyase_aromatic"/>
    <property type="match status" value="1"/>
</dbReference>
<reference evidence="7 8" key="1">
    <citation type="submission" date="2018-10" db="EMBL/GenBank/DDBJ databases">
        <title>A high-quality apple genome assembly.</title>
        <authorList>
            <person name="Hu J."/>
        </authorList>
    </citation>
    <scope>NUCLEOTIDE SEQUENCE [LARGE SCALE GENOMIC DNA]</scope>
    <source>
        <strain evidence="8">cv. HFTH1</strain>
        <tissue evidence="7">Young leaf</tissue>
    </source>
</reference>
<evidence type="ECO:0000256" key="2">
    <source>
        <dbReference type="ARBA" id="ARBA00004496"/>
    </source>
</evidence>
<dbReference type="SUPFAM" id="SSF48557">
    <property type="entry name" value="L-aspartase-like"/>
    <property type="match status" value="1"/>
</dbReference>
<dbReference type="AlphaFoldDB" id="A0A498KG86"/>
<comment type="function">
    <text evidence="1">This is a key enzyme of plant metabolism catalyzing the first reaction in the biosynthesis from L-phenylalanine of a wide variety of natural products based on the phenylpropane skeleton.</text>
</comment>
<dbReference type="STRING" id="3750.A0A498KG86"/>
<evidence type="ECO:0000256" key="4">
    <source>
        <dbReference type="ARBA" id="ARBA00012139"/>
    </source>
</evidence>
<evidence type="ECO:0000256" key="6">
    <source>
        <dbReference type="ARBA" id="ARBA00023537"/>
    </source>
</evidence>
<evidence type="ECO:0000313" key="7">
    <source>
        <dbReference type="EMBL" id="RXI04612.1"/>
    </source>
</evidence>
<keyword evidence="5" id="KW-0585">Phenylalanine catabolism</keyword>
<name>A0A498KG86_MALDO</name>
<dbReference type="Proteomes" id="UP000290289">
    <property type="component" value="Chromosome 3"/>
</dbReference>
<dbReference type="PANTHER" id="PTHR10362">
    <property type="entry name" value="HISTIDINE AMMONIA-LYASE"/>
    <property type="match status" value="1"/>
</dbReference>